<gene>
    <name evidence="1" type="ORF">SAMN04487820_112134</name>
</gene>
<organism evidence="1 2">
    <name type="scientific">Actinopolyspora mzabensis</name>
    <dbReference type="NCBI Taxonomy" id="995066"/>
    <lineage>
        <taxon>Bacteria</taxon>
        <taxon>Bacillati</taxon>
        <taxon>Actinomycetota</taxon>
        <taxon>Actinomycetes</taxon>
        <taxon>Actinopolysporales</taxon>
        <taxon>Actinopolysporaceae</taxon>
        <taxon>Actinopolyspora</taxon>
    </lineage>
</organism>
<proteinExistence type="predicted"/>
<keyword evidence="2" id="KW-1185">Reference proteome</keyword>
<sequence>MPASHAEHGRLSHSRTADVLACYRAAPVRVDLSEEARRAQASRVSGGRLREYRACTARELLRTLTTSTTRQT</sequence>
<name>A0A1G9ELP1_ACTMZ</name>
<protein>
    <submittedName>
        <fullName evidence="1">Uncharacterized protein</fullName>
    </submittedName>
</protein>
<dbReference type="RefSeq" id="WP_092631377.1">
    <property type="nucleotide sequence ID" value="NZ_FNFM01000012.1"/>
</dbReference>
<evidence type="ECO:0000313" key="1">
    <source>
        <dbReference type="EMBL" id="SDK77070.1"/>
    </source>
</evidence>
<reference evidence="2" key="1">
    <citation type="submission" date="2016-10" db="EMBL/GenBank/DDBJ databases">
        <authorList>
            <person name="Varghese N."/>
            <person name="Submissions S."/>
        </authorList>
    </citation>
    <scope>NUCLEOTIDE SEQUENCE [LARGE SCALE GENOMIC DNA]</scope>
    <source>
        <strain evidence="2">DSM 45460</strain>
    </source>
</reference>
<accession>A0A1G9ELP1</accession>
<dbReference type="AlphaFoldDB" id="A0A1G9ELP1"/>
<dbReference type="EMBL" id="FNFM01000012">
    <property type="protein sequence ID" value="SDK77070.1"/>
    <property type="molecule type" value="Genomic_DNA"/>
</dbReference>
<dbReference type="Proteomes" id="UP000199213">
    <property type="component" value="Unassembled WGS sequence"/>
</dbReference>
<evidence type="ECO:0000313" key="2">
    <source>
        <dbReference type="Proteomes" id="UP000199213"/>
    </source>
</evidence>